<gene>
    <name evidence="5" type="ORF">GWK15_12270</name>
    <name evidence="4" type="ORF">GXW75_07810</name>
</gene>
<reference evidence="4" key="3">
    <citation type="journal article" date="2021" name="Syst. Appl. Microbiol.">
        <title>Roseomonas hellenica sp. nov., isolated from roots of wild-growing Alkanna tinctoria.</title>
        <authorList>
            <person name="Rat A."/>
            <person name="Naranjo H.D."/>
            <person name="Lebbe L."/>
            <person name="Cnockaert M."/>
            <person name="Krigas N."/>
            <person name="Grigoriadou K."/>
            <person name="Maloupa E."/>
            <person name="Willems A."/>
        </authorList>
    </citation>
    <scope>NUCLEOTIDE SEQUENCE</scope>
    <source>
        <strain evidence="4">LMG 31161</strain>
    </source>
</reference>
<evidence type="ECO:0000256" key="2">
    <source>
        <dbReference type="SAM" id="Phobius"/>
    </source>
</evidence>
<dbReference type="RefSeq" id="WP_168041625.1">
    <property type="nucleotide sequence ID" value="NZ_JAAEDK010000014.1"/>
</dbReference>
<protein>
    <submittedName>
        <fullName evidence="4">Uncharacterized protein</fullName>
    </submittedName>
</protein>
<evidence type="ECO:0000256" key="1">
    <source>
        <dbReference type="SAM" id="MobiDB-lite"/>
    </source>
</evidence>
<keyword evidence="2" id="KW-1133">Transmembrane helix</keyword>
<keyword evidence="3" id="KW-0732">Signal</keyword>
<reference evidence="4" key="1">
    <citation type="submission" date="2020-01" db="EMBL/GenBank/DDBJ databases">
        <authorList>
            <person name="Rat A."/>
        </authorList>
    </citation>
    <scope>NUCLEOTIDE SEQUENCE</scope>
    <source>
        <strain evidence="4">LMG 31161</strain>
    </source>
</reference>
<dbReference type="Proteomes" id="UP001138708">
    <property type="component" value="Unassembled WGS sequence"/>
</dbReference>
<proteinExistence type="predicted"/>
<organism evidence="4 7">
    <name type="scientific">Neoroseomonas oryzicola</name>
    <dbReference type="NCBI Taxonomy" id="535904"/>
    <lineage>
        <taxon>Bacteria</taxon>
        <taxon>Pseudomonadati</taxon>
        <taxon>Pseudomonadota</taxon>
        <taxon>Alphaproteobacteria</taxon>
        <taxon>Acetobacterales</taxon>
        <taxon>Acetobacteraceae</taxon>
        <taxon>Neoroseomonas</taxon>
    </lineage>
</organism>
<dbReference type="EMBL" id="JAAVUP010000003">
    <property type="protein sequence ID" value="NKE17720.1"/>
    <property type="molecule type" value="Genomic_DNA"/>
</dbReference>
<evidence type="ECO:0000313" key="5">
    <source>
        <dbReference type="EMBL" id="NKE17720.1"/>
    </source>
</evidence>
<dbReference type="EMBL" id="JAAEDK010000014">
    <property type="protein sequence ID" value="MBR0659148.1"/>
    <property type="molecule type" value="Genomic_DNA"/>
</dbReference>
<name>A0A9X9WFN8_9PROT</name>
<feature type="compositionally biased region" description="Low complexity" evidence="1">
    <location>
        <begin position="236"/>
        <end position="251"/>
    </location>
</feature>
<evidence type="ECO:0000256" key="3">
    <source>
        <dbReference type="SAM" id="SignalP"/>
    </source>
</evidence>
<dbReference type="PROSITE" id="PS51257">
    <property type="entry name" value="PROKAR_LIPOPROTEIN"/>
    <property type="match status" value="1"/>
</dbReference>
<feature type="chain" id="PRO_5040817235" evidence="3">
    <location>
        <begin position="33"/>
        <end position="474"/>
    </location>
</feature>
<feature type="region of interest" description="Disordered" evidence="1">
    <location>
        <begin position="225"/>
        <end position="251"/>
    </location>
</feature>
<dbReference type="AlphaFoldDB" id="A0A9X9WFN8"/>
<keyword evidence="2" id="KW-0812">Transmembrane</keyword>
<comment type="caution">
    <text evidence="4">The sequence shown here is derived from an EMBL/GenBank/DDBJ whole genome shotgun (WGS) entry which is preliminary data.</text>
</comment>
<reference evidence="5 6" key="2">
    <citation type="submission" date="2020-02" db="EMBL/GenBank/DDBJ databases">
        <authorList>
            <person name="Sun Q."/>
            <person name="Inoue M."/>
        </authorList>
    </citation>
    <scope>NUCLEOTIDE SEQUENCE [LARGE SCALE GENOMIC DNA]</scope>
    <source>
        <strain evidence="5 6">KCTC 22478</strain>
    </source>
</reference>
<feature type="signal peptide" evidence="3">
    <location>
        <begin position="1"/>
        <end position="32"/>
    </location>
</feature>
<keyword evidence="6" id="KW-1185">Reference proteome</keyword>
<evidence type="ECO:0000313" key="7">
    <source>
        <dbReference type="Proteomes" id="UP001138708"/>
    </source>
</evidence>
<feature type="transmembrane region" description="Helical" evidence="2">
    <location>
        <begin position="273"/>
        <end position="298"/>
    </location>
</feature>
<sequence>MGNVQKLAGLRRWRPRRLAFAATALLAGCATATRDAAVIQAMHAAEADGRRSNVLFRLTAGDSATTSALSDRAGLWNMDTGQRLGPPGGLSLSRTARAEGWRHDALLPSGRYFLRLLTPDPRDAAPADLTFTVPDPAPPVLYIGSFRLDCPAQAACRVSPVAADQSDAARALLAAEAPSVPPPATRLAQPYPAPLAATGLPRPAAPEIRVDPRLWVAAVDWNSATSQGALPPPPSEGAAPAPESAPRSEGAWPAGAEFASVADMSAAFEGMGYLAVLGVGLAIIVVAVPIALIARAIAEDQRNRRSANQARIQAEALRAAALAQEQWGPCAAGIAMTLAPDNVERRLRAAFAPQRAEGRRAALPDPWDVTVSRVIFRQCGTKPDHHGVEVATRWTARRPGEADPAFDIAFARRVAGATPDRRLVFSEPPPWELRTASEAACRPLADYCNAAGSARLLEEVTRGVAEARDAVAAR</sequence>
<accession>A0A9X9WFN8</accession>
<keyword evidence="2" id="KW-0472">Membrane</keyword>
<evidence type="ECO:0000313" key="4">
    <source>
        <dbReference type="EMBL" id="MBR0659148.1"/>
    </source>
</evidence>
<evidence type="ECO:0000313" key="6">
    <source>
        <dbReference type="Proteomes" id="UP000746741"/>
    </source>
</evidence>
<dbReference type="Proteomes" id="UP000746741">
    <property type="component" value="Unassembled WGS sequence"/>
</dbReference>